<dbReference type="AlphaFoldDB" id="A0A9W8Q480"/>
<keyword evidence="2" id="KW-1185">Reference proteome</keyword>
<protein>
    <submittedName>
        <fullName evidence="1">Uncharacterized protein</fullName>
    </submittedName>
</protein>
<evidence type="ECO:0000313" key="2">
    <source>
        <dbReference type="Proteomes" id="UP001144673"/>
    </source>
</evidence>
<evidence type="ECO:0000313" key="1">
    <source>
        <dbReference type="EMBL" id="KAJ4146835.1"/>
    </source>
</evidence>
<proteinExistence type="predicted"/>
<name>A0A9W8Q480_AKAMU</name>
<dbReference type="KEGG" id="amus:LMH87_001394"/>
<dbReference type="RefSeq" id="XP_056049776.1">
    <property type="nucleotide sequence ID" value="XM_056192663.1"/>
</dbReference>
<organism evidence="1 2">
    <name type="scientific">Akanthomyces muscarius</name>
    <name type="common">Entomopathogenic fungus</name>
    <name type="synonym">Lecanicillium muscarium</name>
    <dbReference type="NCBI Taxonomy" id="2231603"/>
    <lineage>
        <taxon>Eukaryota</taxon>
        <taxon>Fungi</taxon>
        <taxon>Dikarya</taxon>
        <taxon>Ascomycota</taxon>
        <taxon>Pezizomycotina</taxon>
        <taxon>Sordariomycetes</taxon>
        <taxon>Hypocreomycetidae</taxon>
        <taxon>Hypocreales</taxon>
        <taxon>Cordycipitaceae</taxon>
        <taxon>Akanthomyces</taxon>
    </lineage>
</organism>
<gene>
    <name evidence="1" type="ORF">LMH87_001394</name>
</gene>
<dbReference type="EMBL" id="JAJHUN010000010">
    <property type="protein sequence ID" value="KAJ4146835.1"/>
    <property type="molecule type" value="Genomic_DNA"/>
</dbReference>
<dbReference type="GeneID" id="80888553"/>
<dbReference type="Proteomes" id="UP001144673">
    <property type="component" value="Chromosome 3"/>
</dbReference>
<reference evidence="1" key="1">
    <citation type="journal article" date="2023" name="Access Microbiol">
        <title>De-novo genome assembly for Akanthomyces muscarius, a biocontrol agent of insect agricultural pests.</title>
        <authorList>
            <person name="Erdos Z."/>
            <person name="Studholme D.J."/>
            <person name="Raymond B."/>
            <person name="Sharma M."/>
        </authorList>
    </citation>
    <scope>NUCLEOTIDE SEQUENCE</scope>
    <source>
        <strain evidence="1">Ve6</strain>
    </source>
</reference>
<comment type="caution">
    <text evidence="1">The sequence shown here is derived from an EMBL/GenBank/DDBJ whole genome shotgun (WGS) entry which is preliminary data.</text>
</comment>
<accession>A0A9W8Q480</accession>
<sequence>MQDSVGHAAPAIGYSSVTGEGSGIPISAEQNFSISPGSSVAWGFAEPRPITMPESMNVGYGWRPYGSVSGSAEQILPFGAESTTWSTCVAATPGTPQLNNWKWDNGMPPTLLRSSVSFNGELLGHPQKQLVPVPKNAPYNGTGR</sequence>